<protein>
    <recommendedName>
        <fullName evidence="3">LamG domain-containing protein</fullName>
    </recommendedName>
</protein>
<dbReference type="SUPFAM" id="SSF49899">
    <property type="entry name" value="Concanavalin A-like lectins/glucanases"/>
    <property type="match status" value="1"/>
</dbReference>
<gene>
    <name evidence="1" type="ORF">NCTC13043_01945</name>
</gene>
<name>A0A379G984_9BACT</name>
<proteinExistence type="predicted"/>
<dbReference type="GO" id="GO:0004553">
    <property type="term" value="F:hydrolase activity, hydrolyzing O-glycosyl compounds"/>
    <property type="evidence" value="ECO:0007669"/>
    <property type="project" value="UniProtKB-ARBA"/>
</dbReference>
<evidence type="ECO:0008006" key="3">
    <source>
        <dbReference type="Google" id="ProtNLM"/>
    </source>
</evidence>
<organism evidence="1 2">
    <name type="scientific">Prevotella pallens</name>
    <dbReference type="NCBI Taxonomy" id="60133"/>
    <lineage>
        <taxon>Bacteria</taxon>
        <taxon>Pseudomonadati</taxon>
        <taxon>Bacteroidota</taxon>
        <taxon>Bacteroidia</taxon>
        <taxon>Bacteroidales</taxon>
        <taxon>Prevotellaceae</taxon>
        <taxon>Prevotella</taxon>
    </lineage>
</organism>
<dbReference type="GeneID" id="78571590"/>
<dbReference type="GO" id="GO:0005975">
    <property type="term" value="P:carbohydrate metabolic process"/>
    <property type="evidence" value="ECO:0007669"/>
    <property type="project" value="UniProtKB-ARBA"/>
</dbReference>
<sequence length="416" mass="46873">MAQEQFMVLNMPFDEAEGAKKTYDYSPNRADGVVTDASFEAGRQSNCIRFDGTGKCEVQKNVLDMTRDFTICTWVKLHPVSNQLIIVFNYNGINKLYQKSIELNAEQWYYLAISRSGNTICTYLNSTLVERAVMPNDFGNPIGISINQDNYNTTLGNGCLDETRIYQKELTQEEIDGELNNTKQLAYLLDGVNFKEYGVFVSASKGLLGSLKMKDPLKVDFSGYHGEAVDLARPRFEAREITLECFIHSTGGKMEFVKAVTNFLSLFNKKHTTSTDIVQAEPVAAGLHRLTIDIHPTKALVYEVYLPDATQVEKVWNDRDMTGTFTLTLREPEPVKKVLKHIRVNESSKQVSITITTSKLVNIYWGDGTTTQDVYGANKTITHNYTTNGDYYVVVTGVIEDIVEFTTNAIIVWDKL</sequence>
<dbReference type="RefSeq" id="WP_115083908.1">
    <property type="nucleotide sequence ID" value="NZ_UGTP01000002.1"/>
</dbReference>
<dbReference type="Pfam" id="PF13385">
    <property type="entry name" value="Laminin_G_3"/>
    <property type="match status" value="1"/>
</dbReference>
<dbReference type="EMBL" id="UGTP01000002">
    <property type="protein sequence ID" value="SUC37456.1"/>
    <property type="molecule type" value="Genomic_DNA"/>
</dbReference>
<dbReference type="Proteomes" id="UP000254235">
    <property type="component" value="Unassembled WGS sequence"/>
</dbReference>
<evidence type="ECO:0000313" key="1">
    <source>
        <dbReference type="EMBL" id="SUC37456.1"/>
    </source>
</evidence>
<reference evidence="1 2" key="1">
    <citation type="submission" date="2018-06" db="EMBL/GenBank/DDBJ databases">
        <authorList>
            <consortium name="Pathogen Informatics"/>
            <person name="Doyle S."/>
        </authorList>
    </citation>
    <scope>NUCLEOTIDE SEQUENCE [LARGE SCALE GENOMIC DNA]</scope>
    <source>
        <strain evidence="1 2">NCTC13043</strain>
    </source>
</reference>
<dbReference type="AlphaFoldDB" id="A0A379G984"/>
<dbReference type="InterPro" id="IPR013320">
    <property type="entry name" value="ConA-like_dom_sf"/>
</dbReference>
<accession>A0A379G984</accession>
<dbReference type="Gene3D" id="2.60.120.200">
    <property type="match status" value="1"/>
</dbReference>
<evidence type="ECO:0000313" key="2">
    <source>
        <dbReference type="Proteomes" id="UP000254235"/>
    </source>
</evidence>
<dbReference type="OrthoDB" id="1238027at2"/>